<dbReference type="InterPro" id="IPR048202">
    <property type="entry name" value="SCO1860-like"/>
</dbReference>
<keyword evidence="3" id="KW-0732">Signal</keyword>
<dbReference type="STRING" id="1223523.H340_11415"/>
<dbReference type="eggNOG" id="ENOG50348WP">
    <property type="taxonomic scope" value="Bacteria"/>
</dbReference>
<evidence type="ECO:0000256" key="1">
    <source>
        <dbReference type="SAM" id="MobiDB-lite"/>
    </source>
</evidence>
<keyword evidence="2" id="KW-0472">Membrane</keyword>
<dbReference type="EMBL" id="AORZ01000027">
    <property type="protein sequence ID" value="EMF00423.1"/>
    <property type="molecule type" value="Genomic_DNA"/>
</dbReference>
<proteinExistence type="predicted"/>
<evidence type="ECO:0000313" key="4">
    <source>
        <dbReference type="EMBL" id="EMF00423.1"/>
    </source>
</evidence>
<dbReference type="PROSITE" id="PS51318">
    <property type="entry name" value="TAT"/>
    <property type="match status" value="1"/>
</dbReference>
<feature type="signal peptide" evidence="3">
    <location>
        <begin position="1"/>
        <end position="39"/>
    </location>
</feature>
<dbReference type="NCBIfam" id="NF041527">
    <property type="entry name" value="SCO1860_LAETG"/>
    <property type="match status" value="1"/>
</dbReference>
<evidence type="ECO:0008006" key="6">
    <source>
        <dbReference type="Google" id="ProtNLM"/>
    </source>
</evidence>
<evidence type="ECO:0000313" key="5">
    <source>
        <dbReference type="Proteomes" id="UP000011740"/>
    </source>
</evidence>
<dbReference type="Proteomes" id="UP000011740">
    <property type="component" value="Unassembled WGS sequence"/>
</dbReference>
<evidence type="ECO:0000256" key="2">
    <source>
        <dbReference type="SAM" id="Phobius"/>
    </source>
</evidence>
<accession>M3B3A8</accession>
<organism evidence="4 5">
    <name type="scientific">Streptomyces mobaraensis (strain ATCC 29032 / DSM 40847 / JCM 4168 / NBRC 13819 / NCIMB 11159 / IPCR 16-22)</name>
    <dbReference type="NCBI Taxonomy" id="1223523"/>
    <lineage>
        <taxon>Bacteria</taxon>
        <taxon>Bacillati</taxon>
        <taxon>Actinomycetota</taxon>
        <taxon>Actinomycetes</taxon>
        <taxon>Kitasatosporales</taxon>
        <taxon>Streptomycetaceae</taxon>
        <taxon>Streptomyces</taxon>
    </lineage>
</organism>
<reference evidence="4 5" key="1">
    <citation type="journal article" date="2013" name="Genome Announc.">
        <title>Whole-Genome Shotgun Assembly and Analysis of the Genome of Streptomyces mobaraensis DSM 40847, a Strain for Industrial Production of Microbial Transglutaminase.</title>
        <authorList>
            <person name="Yang H."/>
            <person name="He T."/>
            <person name="Wu W."/>
            <person name="Zhu W."/>
            <person name="Lu B."/>
            <person name="Sun W."/>
        </authorList>
    </citation>
    <scope>NUCLEOTIDE SEQUENCE [LARGE SCALE GENOMIC DNA]</scope>
    <source>
        <strain evidence="4 5">DSM 40847</strain>
    </source>
</reference>
<dbReference type="InterPro" id="IPR006311">
    <property type="entry name" value="TAT_signal"/>
</dbReference>
<dbReference type="PATRIC" id="fig|1223523.3.peg.2330"/>
<comment type="caution">
    <text evidence="4">The sequence shown here is derived from an EMBL/GenBank/DDBJ whole genome shotgun (WGS) entry which is preliminary data.</text>
</comment>
<dbReference type="RefSeq" id="WP_004943253.1">
    <property type="nucleotide sequence ID" value="NZ_AORZ01000027.1"/>
</dbReference>
<feature type="chain" id="PRO_5004031677" description="LPXTG-motif cell wall anchor domain-containing protein" evidence="3">
    <location>
        <begin position="40"/>
        <end position="327"/>
    </location>
</feature>
<keyword evidence="2" id="KW-1133">Transmembrane helix</keyword>
<feature type="region of interest" description="Disordered" evidence="1">
    <location>
        <begin position="246"/>
        <end position="296"/>
    </location>
</feature>
<keyword evidence="2" id="KW-0812">Transmembrane</keyword>
<dbReference type="AlphaFoldDB" id="M3B3A8"/>
<protein>
    <recommendedName>
        <fullName evidence="6">LPXTG-motif cell wall anchor domain-containing protein</fullName>
    </recommendedName>
</protein>
<evidence type="ECO:0000256" key="3">
    <source>
        <dbReference type="SAM" id="SignalP"/>
    </source>
</evidence>
<sequence>MSSTTRSSFGMPVSRRAVVPSAAALAAALTALSASPASAAPATGDHRTGAADAVVLRAGLDVSLLDKTVRVPVNASLNDVHAPGNAARTALSVRVGGAEQGRPVELLRADAATARATADEGTATGRAELVRAKVHVPGLPLLSLIEVRQVTSEAVCRAGQRPTATSNLLGPVTVLGKKITLSTGGTTDVDVPGVGRVRLDLSKTATTSHTGAATALELAVDVNPLKLGVAEVHGRVTLVRAGCETPAGAGKPAEQPPAPARQAPAKEATRTSGDGIKPQTVADKRDLAETGGSSATPWIAGAAGLLVAGGGGAVIAARRRAAARGRG</sequence>
<gene>
    <name evidence="4" type="ORF">H340_11415</name>
</gene>
<name>M3B3A8_STRM1</name>
<dbReference type="NCBIfam" id="NF041528">
    <property type="entry name" value="strep_LAETG"/>
    <property type="match status" value="1"/>
</dbReference>
<feature type="transmembrane region" description="Helical" evidence="2">
    <location>
        <begin position="298"/>
        <end position="317"/>
    </location>
</feature>